<dbReference type="AlphaFoldDB" id="A0A3S3D0J5"/>
<dbReference type="PANTHER" id="PTHR33371">
    <property type="entry name" value="INTERMEMBRANE PHOSPHOLIPID TRANSPORT SYSTEM BINDING PROTEIN MLAD-RELATED"/>
    <property type="match status" value="1"/>
</dbReference>
<organism evidence="4 5">
    <name type="scientific">Prescottella agglutinans</name>
    <dbReference type="NCBI Taxonomy" id="1644129"/>
    <lineage>
        <taxon>Bacteria</taxon>
        <taxon>Bacillati</taxon>
        <taxon>Actinomycetota</taxon>
        <taxon>Actinomycetes</taxon>
        <taxon>Mycobacteriales</taxon>
        <taxon>Nocardiaceae</taxon>
        <taxon>Prescottella</taxon>
    </lineage>
</organism>
<evidence type="ECO:0000259" key="2">
    <source>
        <dbReference type="Pfam" id="PF02470"/>
    </source>
</evidence>
<dbReference type="GO" id="GO:0051701">
    <property type="term" value="P:biological process involved in interaction with host"/>
    <property type="evidence" value="ECO:0007669"/>
    <property type="project" value="TreeGrafter"/>
</dbReference>
<dbReference type="EMBL" id="RKLP01000003">
    <property type="protein sequence ID" value="RVW10218.1"/>
    <property type="molecule type" value="Genomic_DNA"/>
</dbReference>
<feature type="transmembrane region" description="Helical" evidence="1">
    <location>
        <begin position="12"/>
        <end position="32"/>
    </location>
</feature>
<gene>
    <name evidence="4" type="ORF">EGT67_08445</name>
</gene>
<proteinExistence type="predicted"/>
<keyword evidence="1" id="KW-1133">Transmembrane helix</keyword>
<keyword evidence="1" id="KW-0812">Transmembrane</keyword>
<accession>A0A3S3D0J5</accession>
<dbReference type="RefSeq" id="WP_127915609.1">
    <property type="nucleotide sequence ID" value="NZ_RKLP01000003.1"/>
</dbReference>
<feature type="domain" description="Mammalian cell entry C-terminal" evidence="3">
    <location>
        <begin position="121"/>
        <end position="343"/>
    </location>
</feature>
<dbReference type="InterPro" id="IPR005693">
    <property type="entry name" value="Mce"/>
</dbReference>
<keyword evidence="1" id="KW-0472">Membrane</keyword>
<evidence type="ECO:0000313" key="5">
    <source>
        <dbReference type="Proteomes" id="UP000286208"/>
    </source>
</evidence>
<dbReference type="InterPro" id="IPR052336">
    <property type="entry name" value="MlaD_Phospholipid_Transporter"/>
</dbReference>
<evidence type="ECO:0000256" key="1">
    <source>
        <dbReference type="SAM" id="Phobius"/>
    </source>
</evidence>
<evidence type="ECO:0000259" key="3">
    <source>
        <dbReference type="Pfam" id="PF11887"/>
    </source>
</evidence>
<dbReference type="Pfam" id="PF11887">
    <property type="entry name" value="Mce4_CUP1"/>
    <property type="match status" value="1"/>
</dbReference>
<dbReference type="Pfam" id="PF02470">
    <property type="entry name" value="MlaD"/>
    <property type="match status" value="1"/>
</dbReference>
<dbReference type="OrthoDB" id="3460188at2"/>
<dbReference type="NCBIfam" id="TIGR00996">
    <property type="entry name" value="Mtu_fam_mce"/>
    <property type="match status" value="1"/>
</dbReference>
<sequence length="445" mass="47106">MIETPSKLRRRILGVAFFLVLALFVGGTIASYNKTFKPVVKVDLVTDTVGNALPRNADVKVRGLIVGEVRGASTENGKVTSVMAIDPDKAELIPSNATARLLPKTLFGERYVDLVIPENPSPNPIEGGGTIYQDESGNAVELGRMLDGLLPLLQAIPPESLASTLGALSQALDGRGEQLGVTLDQLDTIFAGVNSRMPDLTAGLQSFATFTQTYSDAAPQLIDAFDNLRTTNATIVQERPSIDALMASVTSTGSSTADLLTTNRDSLISIAADSREALEILARFSGTFGCTFANFADVMERSGAITGEGSELPGARATIELVNPRGRYLPNQDEPRLIDTRGPRCYDAPPLGTDIGQYPGGSIHDGSYQVPTRNAGDQNIPDVPTPQYSVLPAATEPGSYAGSQLERDTLAVVYGEATGTAPEDVPSWTTRIGAPALRGKEVSIK</sequence>
<dbReference type="Proteomes" id="UP000286208">
    <property type="component" value="Unassembled WGS sequence"/>
</dbReference>
<feature type="domain" description="Mce/MlaD" evidence="2">
    <location>
        <begin position="42"/>
        <end position="114"/>
    </location>
</feature>
<protein>
    <submittedName>
        <fullName evidence="4">MCE family protein</fullName>
    </submittedName>
</protein>
<evidence type="ECO:0000313" key="4">
    <source>
        <dbReference type="EMBL" id="RVW10218.1"/>
    </source>
</evidence>
<reference evidence="4 5" key="1">
    <citation type="submission" date="2018-11" db="EMBL/GenBank/DDBJ databases">
        <title>Rhodococcus spongicola sp. nov. and Rhodococcus xishaensis sp. nov. from marine sponges.</title>
        <authorList>
            <person name="Li L."/>
            <person name="Lin H.W."/>
        </authorList>
    </citation>
    <scope>NUCLEOTIDE SEQUENCE [LARGE SCALE GENOMIC DNA]</scope>
    <source>
        <strain evidence="4 5">CCTCC AB2014297</strain>
    </source>
</reference>
<comment type="caution">
    <text evidence="4">The sequence shown here is derived from an EMBL/GenBank/DDBJ whole genome shotgun (WGS) entry which is preliminary data.</text>
</comment>
<dbReference type="InterPro" id="IPR024516">
    <property type="entry name" value="Mce_C"/>
</dbReference>
<dbReference type="GO" id="GO:0005576">
    <property type="term" value="C:extracellular region"/>
    <property type="evidence" value="ECO:0007669"/>
    <property type="project" value="TreeGrafter"/>
</dbReference>
<dbReference type="InterPro" id="IPR003399">
    <property type="entry name" value="Mce/MlaD"/>
</dbReference>
<keyword evidence="5" id="KW-1185">Reference proteome</keyword>
<dbReference type="PANTHER" id="PTHR33371:SF19">
    <property type="entry name" value="MCE-FAMILY PROTEIN MCE4A"/>
    <property type="match status" value="1"/>
</dbReference>
<name>A0A3S3D0J5_9NOCA</name>